<dbReference type="Gene3D" id="2.60.40.1930">
    <property type="match status" value="1"/>
</dbReference>
<dbReference type="RefSeq" id="WP_379936185.1">
    <property type="nucleotide sequence ID" value="NZ_JBHTHY010000022.1"/>
</dbReference>
<keyword evidence="2" id="KW-1185">Reference proteome</keyword>
<accession>A0ABW3B7G8</accession>
<sequence>MLFFWAVFSVAQSSLIDQLHTMQVNPRLKEKVFVHTNKTAYFPDDVIWFKAYVGDSLNQPSVATKILEVNLFDNNGTQIFSKKVAITDGSGHGQIELNDAIAPGIYYLQARTNYMRNYGEEHKYLQEITVLGKALPKKTNEKRNIYDLQLLPESGNLLENIENTVGIKVMVNGKNAEFDGVIVNEKGELVTSFKGEHEGMGKCRFYYKNGETYRAQINIKDTLITQAIPTGLKKGVSLSVDNSDEDNLKVYLKTNEATFYDQIYSNYTLLYHQDRQLFELVSVARLDSLTGLIETKKNIFLDGVHTVTLFADDQPIAQRKFFIETGRKQTFVTVEQSEVTNDSITYLLSSKEKKQTLNLDLSIAVLHENSEVATYKNTIKSAFMLSPHVKGYINKPAYYFNTKNKKRKEHLDLLLLTQGWTRYSLKEMIEEINPTQKYAFETGFELKGEIKEDTKHKKLVLIPKGLRIMDKASLKDSFKFVFQNLNVTKGDTVRVAYQNWLGKIIKPEKIAYDTVAVKNTSNLSITLPFTRTNAVMNQTIGLDKSKNDGTTLKNGDDTIKSIEGTIDLDEVTVTERKRSEQYLARRKVIQKYEPVVSDIGKYYDLPIPEAASKYNTSLMEFIGSQGYRPRTDNNVQYFLVGYDGMASLYINGKPVAPEQLPSIQLQINDIENVMTHSTVILRPKGRREKLTFFQVFTKDAFGEETTTLFDKFIIKNGFDRAKNYYKPLYVLERSRPSTLTEVDWKPNLKTNNKGEATFKISKDYHLKNLSFHIQGFSDNGHLISKTITID</sequence>
<comment type="caution">
    <text evidence="1">The sequence shown here is derived from an EMBL/GenBank/DDBJ whole genome shotgun (WGS) entry which is preliminary data.</text>
</comment>
<evidence type="ECO:0008006" key="3">
    <source>
        <dbReference type="Google" id="ProtNLM"/>
    </source>
</evidence>
<gene>
    <name evidence="1" type="ORF">ACFQZJ_17405</name>
</gene>
<reference evidence="2" key="1">
    <citation type="journal article" date="2019" name="Int. J. Syst. Evol. Microbiol.">
        <title>The Global Catalogue of Microorganisms (GCM) 10K type strain sequencing project: providing services to taxonomists for standard genome sequencing and annotation.</title>
        <authorList>
            <consortium name="The Broad Institute Genomics Platform"/>
            <consortium name="The Broad Institute Genome Sequencing Center for Infectious Disease"/>
            <person name="Wu L."/>
            <person name="Ma J."/>
        </authorList>
    </citation>
    <scope>NUCLEOTIDE SEQUENCE [LARGE SCALE GENOMIC DNA]</scope>
    <source>
        <strain evidence="2">CCUG 61948</strain>
    </source>
</reference>
<name>A0ABW3B7G8_9FLAO</name>
<dbReference type="Proteomes" id="UP001597012">
    <property type="component" value="Unassembled WGS sequence"/>
</dbReference>
<evidence type="ECO:0000313" key="2">
    <source>
        <dbReference type="Proteomes" id="UP001597012"/>
    </source>
</evidence>
<protein>
    <recommendedName>
        <fullName evidence="3">Macroglobulin domain-containing protein</fullName>
    </recommendedName>
</protein>
<proteinExistence type="predicted"/>
<organism evidence="1 2">
    <name type="scientific">Maribacter chungangensis</name>
    <dbReference type="NCBI Taxonomy" id="1069117"/>
    <lineage>
        <taxon>Bacteria</taxon>
        <taxon>Pseudomonadati</taxon>
        <taxon>Bacteroidota</taxon>
        <taxon>Flavobacteriia</taxon>
        <taxon>Flavobacteriales</taxon>
        <taxon>Flavobacteriaceae</taxon>
        <taxon>Maribacter</taxon>
    </lineage>
</organism>
<dbReference type="EMBL" id="JBHTHY010000022">
    <property type="protein sequence ID" value="MFD0799252.1"/>
    <property type="molecule type" value="Genomic_DNA"/>
</dbReference>
<evidence type="ECO:0000313" key="1">
    <source>
        <dbReference type="EMBL" id="MFD0799252.1"/>
    </source>
</evidence>